<accession>A0AAN4PK05</accession>
<dbReference type="EMBL" id="BCLY01000009">
    <property type="protein sequence ID" value="GAQ08114.1"/>
    <property type="molecule type" value="Genomic_DNA"/>
</dbReference>
<dbReference type="Proteomes" id="UP000051487">
    <property type="component" value="Unassembled WGS sequence"/>
</dbReference>
<proteinExistence type="predicted"/>
<sequence>MPPAPTLGYDRVARGSAASDQRVLAGPPAYHPKPLFRSHTPGLIKLSDSHLHNSLYIHILHALLGTTGKPQGKIRGARKASSLPRATSTLEHNAIRAVPFADIREDLRLIAGSPSLTPRDPFLKRGRANQPSCLGHFTLRIFQVTLEEAQGFADEMKLSGYFVPSTAARSKNVAMTPDFVGDASAMQQDAWLPVFVREYRVLSDLYEWLEGVFP</sequence>
<evidence type="ECO:0000313" key="2">
    <source>
        <dbReference type="Proteomes" id="UP000051487"/>
    </source>
</evidence>
<evidence type="ECO:0000313" key="1">
    <source>
        <dbReference type="EMBL" id="GAQ08114.1"/>
    </source>
</evidence>
<name>A0AAN4PK05_ASPLE</name>
<comment type="caution">
    <text evidence="1">The sequence shown here is derived from an EMBL/GenBank/DDBJ whole genome shotgun (WGS) entry which is preliminary data.</text>
</comment>
<protein>
    <submittedName>
        <fullName evidence="1">Uncharacterized protein</fullName>
    </submittedName>
</protein>
<gene>
    <name evidence="1" type="ORF">ALT_5435</name>
</gene>
<organism evidence="1 2">
    <name type="scientific">Aspergillus lentulus</name>
    <dbReference type="NCBI Taxonomy" id="293939"/>
    <lineage>
        <taxon>Eukaryota</taxon>
        <taxon>Fungi</taxon>
        <taxon>Dikarya</taxon>
        <taxon>Ascomycota</taxon>
        <taxon>Pezizomycotina</taxon>
        <taxon>Eurotiomycetes</taxon>
        <taxon>Eurotiomycetidae</taxon>
        <taxon>Eurotiales</taxon>
        <taxon>Aspergillaceae</taxon>
        <taxon>Aspergillus</taxon>
        <taxon>Aspergillus subgen. Fumigati</taxon>
    </lineage>
</organism>
<dbReference type="AlphaFoldDB" id="A0AAN4PK05"/>
<reference evidence="1 2" key="1">
    <citation type="submission" date="2015-11" db="EMBL/GenBank/DDBJ databases">
        <title>Aspergillus lentulus strain IFM 54703T.</title>
        <authorList>
            <person name="Kusuya Y."/>
            <person name="Sakai K."/>
            <person name="Kamei K."/>
            <person name="Takahashi H."/>
            <person name="Yaguchi T."/>
        </authorList>
    </citation>
    <scope>NUCLEOTIDE SEQUENCE [LARGE SCALE GENOMIC DNA]</scope>
    <source>
        <strain evidence="1 2">IFM 54703</strain>
    </source>
</reference>